<evidence type="ECO:0000256" key="3">
    <source>
        <dbReference type="ARBA" id="ARBA00023163"/>
    </source>
</evidence>
<keyword evidence="1" id="KW-0805">Transcription regulation</keyword>
<evidence type="ECO:0000256" key="1">
    <source>
        <dbReference type="ARBA" id="ARBA00023015"/>
    </source>
</evidence>
<dbReference type="Pfam" id="PF13377">
    <property type="entry name" value="Peripla_BP_3"/>
    <property type="match status" value="1"/>
</dbReference>
<dbReference type="Pfam" id="PF00356">
    <property type="entry name" value="LacI"/>
    <property type="match status" value="1"/>
</dbReference>
<dbReference type="GO" id="GO:0003700">
    <property type="term" value="F:DNA-binding transcription factor activity"/>
    <property type="evidence" value="ECO:0007669"/>
    <property type="project" value="TreeGrafter"/>
</dbReference>
<evidence type="ECO:0000313" key="6">
    <source>
        <dbReference type="Proteomes" id="UP000515511"/>
    </source>
</evidence>
<proteinExistence type="predicted"/>
<dbReference type="AlphaFoldDB" id="A0A7G6YGN2"/>
<dbReference type="InterPro" id="IPR010982">
    <property type="entry name" value="Lambda_DNA-bd_dom_sf"/>
</dbReference>
<dbReference type="InterPro" id="IPR000843">
    <property type="entry name" value="HTH_LacI"/>
</dbReference>
<dbReference type="SMART" id="SM00354">
    <property type="entry name" value="HTH_LACI"/>
    <property type="match status" value="1"/>
</dbReference>
<name>A0A7G6YGN2_9MICO</name>
<dbReference type="Gene3D" id="3.40.50.2300">
    <property type="match status" value="2"/>
</dbReference>
<keyword evidence="3" id="KW-0804">Transcription</keyword>
<dbReference type="PROSITE" id="PS50932">
    <property type="entry name" value="HTH_LACI_2"/>
    <property type="match status" value="1"/>
</dbReference>
<dbReference type="SUPFAM" id="SSF53822">
    <property type="entry name" value="Periplasmic binding protein-like I"/>
    <property type="match status" value="1"/>
</dbReference>
<dbReference type="PANTHER" id="PTHR30146:SF33">
    <property type="entry name" value="TRANSCRIPTIONAL REGULATOR"/>
    <property type="match status" value="1"/>
</dbReference>
<dbReference type="CDD" id="cd01392">
    <property type="entry name" value="HTH_LacI"/>
    <property type="match status" value="1"/>
</dbReference>
<protein>
    <submittedName>
        <fullName evidence="5">LacI family transcriptional regulator</fullName>
    </submittedName>
</protein>
<dbReference type="PROSITE" id="PS00356">
    <property type="entry name" value="HTH_LACI_1"/>
    <property type="match status" value="1"/>
</dbReference>
<organism evidence="5 6">
    <name type="scientific">Leifsonia shinshuensis</name>
    <dbReference type="NCBI Taxonomy" id="150026"/>
    <lineage>
        <taxon>Bacteria</taxon>
        <taxon>Bacillati</taxon>
        <taxon>Actinomycetota</taxon>
        <taxon>Actinomycetes</taxon>
        <taxon>Micrococcales</taxon>
        <taxon>Microbacteriaceae</taxon>
        <taxon>Leifsonia</taxon>
    </lineage>
</organism>
<evidence type="ECO:0000259" key="4">
    <source>
        <dbReference type="PROSITE" id="PS50932"/>
    </source>
</evidence>
<feature type="domain" description="HTH lacI-type" evidence="4">
    <location>
        <begin position="9"/>
        <end position="63"/>
    </location>
</feature>
<reference evidence="6" key="1">
    <citation type="submission" date="2019-09" db="EMBL/GenBank/DDBJ databases">
        <title>Antimicrobial potential of Antarctic Bacteria.</title>
        <authorList>
            <person name="Benaud N."/>
            <person name="Edwards R.J."/>
            <person name="Ferrari B.C."/>
        </authorList>
    </citation>
    <scope>NUCLEOTIDE SEQUENCE [LARGE SCALE GENOMIC DNA]</scope>
    <source>
        <strain evidence="6">INR9</strain>
    </source>
</reference>
<dbReference type="InterPro" id="IPR046335">
    <property type="entry name" value="LacI/GalR-like_sensor"/>
</dbReference>
<dbReference type="Proteomes" id="UP000515511">
    <property type="component" value="Chromosome"/>
</dbReference>
<gene>
    <name evidence="5" type="ORF">F1C12_10060</name>
</gene>
<dbReference type="SUPFAM" id="SSF47413">
    <property type="entry name" value="lambda repressor-like DNA-binding domains"/>
    <property type="match status" value="1"/>
</dbReference>
<dbReference type="PANTHER" id="PTHR30146">
    <property type="entry name" value="LACI-RELATED TRANSCRIPTIONAL REPRESSOR"/>
    <property type="match status" value="1"/>
</dbReference>
<keyword evidence="2" id="KW-0238">DNA-binding</keyword>
<evidence type="ECO:0000256" key="2">
    <source>
        <dbReference type="ARBA" id="ARBA00023125"/>
    </source>
</evidence>
<dbReference type="GO" id="GO:0000976">
    <property type="term" value="F:transcription cis-regulatory region binding"/>
    <property type="evidence" value="ECO:0007669"/>
    <property type="project" value="TreeGrafter"/>
</dbReference>
<dbReference type="KEGG" id="lse:F1C12_10060"/>
<dbReference type="InterPro" id="IPR028082">
    <property type="entry name" value="Peripla_BP_I"/>
</dbReference>
<evidence type="ECO:0000313" key="5">
    <source>
        <dbReference type="EMBL" id="QNE37647.1"/>
    </source>
</evidence>
<dbReference type="EMBL" id="CP043641">
    <property type="protein sequence ID" value="QNE37647.1"/>
    <property type="molecule type" value="Genomic_DNA"/>
</dbReference>
<dbReference type="Gene3D" id="1.10.260.40">
    <property type="entry name" value="lambda repressor-like DNA-binding domains"/>
    <property type="match status" value="1"/>
</dbReference>
<dbReference type="CDD" id="cd06288">
    <property type="entry name" value="PBP1_sucrose_transcription_regulator"/>
    <property type="match status" value="1"/>
</dbReference>
<accession>A0A7G6YGN2</accession>
<sequence>MSLTKEGGASLADVAKLANVSQATASKALNAKIDVSQATRARVEDAARELGYVPNTLARGLMNGRTGTVGVITSDLDGRFALPILMGVEDALGSDKVFAFLCDARGDDVREQTLLNALIQRRVEGVIIVGNQTDLRPSLGRDLGLPIVYAYAMSEDPEDVSVTVDNYQVGQIAAQHLIYSGRRRIAHISGEAPHSAARKRLEGIVDTLAENKMELVGTPLFGDWSEGWGRAATAMVLDRDEPIDAILCGSDQIARGALDTLRERGIDVPGQIAVMGVDNWTLLAANSRPSLTTVDLNLERLGRTAAQRLYDPDFSSNAGIEYLPCSVVIRDSTIPRL</sequence>